<keyword evidence="2" id="KW-0808">Transferase</keyword>
<dbReference type="STRING" id="86666.SAMN04490247_0876"/>
<proteinExistence type="predicted"/>
<evidence type="ECO:0000313" key="2">
    <source>
        <dbReference type="EMBL" id="SDJ12917.1"/>
    </source>
</evidence>
<accession>A0A1G8R7G2</accession>
<evidence type="ECO:0000259" key="1">
    <source>
        <dbReference type="PROSITE" id="PS51186"/>
    </source>
</evidence>
<dbReference type="SUPFAM" id="SSF55729">
    <property type="entry name" value="Acyl-CoA N-acyltransferases (Nat)"/>
    <property type="match status" value="1"/>
</dbReference>
<dbReference type="OrthoDB" id="423921at2"/>
<name>A0A1G8R7G2_9BACI</name>
<dbReference type="InterPro" id="IPR000182">
    <property type="entry name" value="GNAT_dom"/>
</dbReference>
<dbReference type="Gene3D" id="3.40.630.30">
    <property type="match status" value="1"/>
</dbReference>
<dbReference type="EMBL" id="FNEV01000002">
    <property type="protein sequence ID" value="SDJ12917.1"/>
    <property type="molecule type" value="Genomic_DNA"/>
</dbReference>
<dbReference type="AlphaFoldDB" id="A0A1G8R7G2"/>
<dbReference type="PROSITE" id="PS51186">
    <property type="entry name" value="GNAT"/>
    <property type="match status" value="1"/>
</dbReference>
<dbReference type="InterPro" id="IPR016181">
    <property type="entry name" value="Acyl_CoA_acyltransferase"/>
</dbReference>
<keyword evidence="3" id="KW-1185">Reference proteome</keyword>
<protein>
    <submittedName>
        <fullName evidence="2">Ribosomal-protein-alanine N-acetyltransferase</fullName>
    </submittedName>
</protein>
<dbReference type="Proteomes" id="UP000199225">
    <property type="component" value="Unassembled WGS sequence"/>
</dbReference>
<sequence>MTYTFRKLNQKEAEEIAYTWHYEGDYSFYDMEADEEDLEEFLDEEKRGDNTYAVFNDEELVGFFSWTYKGEEAYISLGLRPDRTGRGEGRTFLDACLVFLNASVVTLDVAAFNKRAIRLYENAGFQEIYRFPQKTNGGTYSFVHMRKITS</sequence>
<dbReference type="RefSeq" id="WP_093192429.1">
    <property type="nucleotide sequence ID" value="NZ_FNEV01000002.1"/>
</dbReference>
<gene>
    <name evidence="2" type="ORF">SAMN04490247_0876</name>
</gene>
<evidence type="ECO:0000313" key="3">
    <source>
        <dbReference type="Proteomes" id="UP000199225"/>
    </source>
</evidence>
<dbReference type="Pfam" id="PF00583">
    <property type="entry name" value="Acetyltransf_1"/>
    <property type="match status" value="1"/>
</dbReference>
<dbReference type="GO" id="GO:0016747">
    <property type="term" value="F:acyltransferase activity, transferring groups other than amino-acyl groups"/>
    <property type="evidence" value="ECO:0007669"/>
    <property type="project" value="InterPro"/>
</dbReference>
<feature type="domain" description="N-acetyltransferase" evidence="1">
    <location>
        <begin position="3"/>
        <end position="147"/>
    </location>
</feature>
<organism evidence="2 3">
    <name type="scientific">Salimicrobium halophilum</name>
    <dbReference type="NCBI Taxonomy" id="86666"/>
    <lineage>
        <taxon>Bacteria</taxon>
        <taxon>Bacillati</taxon>
        <taxon>Bacillota</taxon>
        <taxon>Bacilli</taxon>
        <taxon>Bacillales</taxon>
        <taxon>Bacillaceae</taxon>
        <taxon>Salimicrobium</taxon>
    </lineage>
</organism>
<reference evidence="3" key="1">
    <citation type="submission" date="2016-10" db="EMBL/GenBank/DDBJ databases">
        <authorList>
            <person name="Varghese N."/>
            <person name="Submissions S."/>
        </authorList>
    </citation>
    <scope>NUCLEOTIDE SEQUENCE [LARGE SCALE GENOMIC DNA]</scope>
    <source>
        <strain evidence="3">DSM 4771</strain>
    </source>
</reference>